<dbReference type="EMBL" id="QRDP01000004">
    <property type="protein sequence ID" value="RED16310.1"/>
    <property type="molecule type" value="Genomic_DNA"/>
</dbReference>
<sequence>MTDFADELGPAYLNLVIRRLARRLSADGNAYFSHCDLAIPAQATAIMAYLARRENVSAASIADALGYSHQAVAKAVDKLERAGLVVSGITKADLRVRGLSMTEAGRSEHARLEAVTDQIHSVFSSIFDESGVDLFRAIRQFEKALDRDSLFDRLIAQNTEIDCLTPD</sequence>
<dbReference type="Pfam" id="PF12802">
    <property type="entry name" value="MarR_2"/>
    <property type="match status" value="1"/>
</dbReference>
<dbReference type="InterPro" id="IPR036390">
    <property type="entry name" value="WH_DNA-bd_sf"/>
</dbReference>
<dbReference type="OrthoDB" id="1431064at2"/>
<dbReference type="InterPro" id="IPR039422">
    <property type="entry name" value="MarR/SlyA-like"/>
</dbReference>
<accession>A0A3D9FER3</accession>
<name>A0A3D9FER3_9SPHN</name>
<proteinExistence type="predicted"/>
<gene>
    <name evidence="2" type="ORF">DFR46_1332</name>
</gene>
<keyword evidence="3" id="KW-1185">Reference proteome</keyword>
<dbReference type="GO" id="GO:0003700">
    <property type="term" value="F:DNA-binding transcription factor activity"/>
    <property type="evidence" value="ECO:0007669"/>
    <property type="project" value="InterPro"/>
</dbReference>
<reference evidence="2 3" key="1">
    <citation type="submission" date="2018-07" db="EMBL/GenBank/DDBJ databases">
        <title>Genomic Encyclopedia of Type Strains, Phase IV (KMG-IV): sequencing the most valuable type-strain genomes for metagenomic binning, comparative biology and taxonomic classification.</title>
        <authorList>
            <person name="Goeker M."/>
        </authorList>
    </citation>
    <scope>NUCLEOTIDE SEQUENCE [LARGE SCALE GENOMIC DNA]</scope>
    <source>
        <strain evidence="2 3">DSM 26725</strain>
    </source>
</reference>
<dbReference type="PROSITE" id="PS50995">
    <property type="entry name" value="HTH_MARR_2"/>
    <property type="match status" value="1"/>
</dbReference>
<dbReference type="SUPFAM" id="SSF46785">
    <property type="entry name" value="Winged helix' DNA-binding domain"/>
    <property type="match status" value="1"/>
</dbReference>
<dbReference type="RefSeq" id="WP_116235730.1">
    <property type="nucleotide sequence ID" value="NZ_QRDP01000004.1"/>
</dbReference>
<evidence type="ECO:0000313" key="3">
    <source>
        <dbReference type="Proteomes" id="UP000256310"/>
    </source>
</evidence>
<dbReference type="Proteomes" id="UP000256310">
    <property type="component" value="Unassembled WGS sequence"/>
</dbReference>
<organism evidence="2 3">
    <name type="scientific">Parasphingopyxis lamellibrachiae</name>
    <dbReference type="NCBI Taxonomy" id="680125"/>
    <lineage>
        <taxon>Bacteria</taxon>
        <taxon>Pseudomonadati</taxon>
        <taxon>Pseudomonadota</taxon>
        <taxon>Alphaproteobacteria</taxon>
        <taxon>Sphingomonadales</taxon>
        <taxon>Sphingomonadaceae</taxon>
        <taxon>Parasphingopyxis</taxon>
    </lineage>
</organism>
<dbReference type="SMART" id="SM00347">
    <property type="entry name" value="HTH_MARR"/>
    <property type="match status" value="1"/>
</dbReference>
<dbReference type="InterPro" id="IPR036388">
    <property type="entry name" value="WH-like_DNA-bd_sf"/>
</dbReference>
<dbReference type="GO" id="GO:0003677">
    <property type="term" value="F:DNA binding"/>
    <property type="evidence" value="ECO:0007669"/>
    <property type="project" value="UniProtKB-KW"/>
</dbReference>
<dbReference type="Gene3D" id="1.10.10.10">
    <property type="entry name" value="Winged helix-like DNA-binding domain superfamily/Winged helix DNA-binding domain"/>
    <property type="match status" value="1"/>
</dbReference>
<protein>
    <submittedName>
        <fullName evidence="2">DNA-binding MarR family transcriptional regulator</fullName>
    </submittedName>
</protein>
<feature type="domain" description="HTH marR-type" evidence="1">
    <location>
        <begin position="10"/>
        <end position="143"/>
    </location>
</feature>
<dbReference type="GO" id="GO:0006950">
    <property type="term" value="P:response to stress"/>
    <property type="evidence" value="ECO:0007669"/>
    <property type="project" value="TreeGrafter"/>
</dbReference>
<comment type="caution">
    <text evidence="2">The sequence shown here is derived from an EMBL/GenBank/DDBJ whole genome shotgun (WGS) entry which is preliminary data.</text>
</comment>
<keyword evidence="2" id="KW-0238">DNA-binding</keyword>
<evidence type="ECO:0000313" key="2">
    <source>
        <dbReference type="EMBL" id="RED16310.1"/>
    </source>
</evidence>
<evidence type="ECO:0000259" key="1">
    <source>
        <dbReference type="PROSITE" id="PS50995"/>
    </source>
</evidence>
<dbReference type="PANTHER" id="PTHR33164">
    <property type="entry name" value="TRANSCRIPTIONAL REGULATOR, MARR FAMILY"/>
    <property type="match status" value="1"/>
</dbReference>
<dbReference type="AlphaFoldDB" id="A0A3D9FER3"/>
<dbReference type="InterPro" id="IPR000835">
    <property type="entry name" value="HTH_MarR-typ"/>
</dbReference>
<dbReference type="PANTHER" id="PTHR33164:SF43">
    <property type="entry name" value="HTH-TYPE TRANSCRIPTIONAL REPRESSOR YETL"/>
    <property type="match status" value="1"/>
</dbReference>